<keyword evidence="4" id="KW-0677">Repeat</keyword>
<evidence type="ECO:0000256" key="15">
    <source>
        <dbReference type="ARBA" id="ARBA00079129"/>
    </source>
</evidence>
<evidence type="ECO:0000313" key="22">
    <source>
        <dbReference type="RefSeq" id="XP_032833300.1"/>
    </source>
</evidence>
<dbReference type="InterPro" id="IPR013087">
    <property type="entry name" value="Znf_C2H2_type"/>
</dbReference>
<dbReference type="SMART" id="SM00355">
    <property type="entry name" value="ZnF_C2H2"/>
    <property type="match status" value="11"/>
</dbReference>
<dbReference type="GO" id="GO:0005634">
    <property type="term" value="C:nucleus"/>
    <property type="evidence" value="ECO:0007669"/>
    <property type="project" value="UniProtKB-SubCell"/>
</dbReference>
<feature type="domain" description="C2H2-type" evidence="19">
    <location>
        <begin position="905"/>
        <end position="932"/>
    </location>
</feature>
<feature type="domain" description="C2H2-type" evidence="19">
    <location>
        <begin position="760"/>
        <end position="788"/>
    </location>
</feature>
<feature type="domain" description="C2H2-type" evidence="19">
    <location>
        <begin position="817"/>
        <end position="844"/>
    </location>
</feature>
<evidence type="ECO:0000256" key="6">
    <source>
        <dbReference type="ARBA" id="ARBA00022833"/>
    </source>
</evidence>
<dbReference type="FunFam" id="3.30.160.60:FF:000049">
    <property type="entry name" value="transcriptional repressor CTCF isoform X1"/>
    <property type="match status" value="2"/>
</dbReference>
<comment type="similarity">
    <text evidence="12">Belongs to the CTCF zinc-finger protein family.</text>
</comment>
<keyword evidence="7" id="KW-0805">Transcription regulation</keyword>
<evidence type="ECO:0000313" key="23">
    <source>
        <dbReference type="RefSeq" id="XP_032833301.1"/>
    </source>
</evidence>
<gene>
    <name evidence="21 22 23" type="primary">LOC116956017</name>
</gene>
<evidence type="ECO:0000256" key="17">
    <source>
        <dbReference type="PROSITE-ProRule" id="PRU00042"/>
    </source>
</evidence>
<dbReference type="KEGG" id="pmrn:116956017"/>
<evidence type="ECO:0000256" key="12">
    <source>
        <dbReference type="ARBA" id="ARBA00061457"/>
    </source>
</evidence>
<dbReference type="FunFam" id="3.30.160.60:FF:000420">
    <property type="entry name" value="Putative transcriptional repressor ctcf"/>
    <property type="match status" value="1"/>
</dbReference>
<feature type="compositionally biased region" description="Acidic residues" evidence="18">
    <location>
        <begin position="1145"/>
        <end position="1180"/>
    </location>
</feature>
<dbReference type="PROSITE" id="PS00028">
    <property type="entry name" value="ZINC_FINGER_C2H2_1"/>
    <property type="match status" value="8"/>
</dbReference>
<dbReference type="AlphaFoldDB" id="A0AAJ7XFY7"/>
<keyword evidence="8" id="KW-0238">DNA-binding</keyword>
<keyword evidence="11" id="KW-0539">Nucleus</keyword>
<evidence type="ECO:0000256" key="2">
    <source>
        <dbReference type="ARBA" id="ARBA00022491"/>
    </source>
</evidence>
<evidence type="ECO:0000256" key="13">
    <source>
        <dbReference type="ARBA" id="ARBA00069362"/>
    </source>
</evidence>
<dbReference type="PANTHER" id="PTHR24408">
    <property type="entry name" value="ZINC FINGER PROTEIN"/>
    <property type="match status" value="1"/>
</dbReference>
<keyword evidence="10" id="KW-0804">Transcription</keyword>
<feature type="compositionally biased region" description="Basic residues" evidence="18">
    <location>
        <begin position="1027"/>
        <end position="1046"/>
    </location>
</feature>
<keyword evidence="9" id="KW-0010">Activator</keyword>
<dbReference type="FunFam" id="3.30.160.60:FF:000851">
    <property type="entry name" value="Putative transcriptional repressor ctcf"/>
    <property type="match status" value="1"/>
</dbReference>
<dbReference type="FunFam" id="3.30.160.60:FF:000373">
    <property type="entry name" value="Putative transcriptional repressor ctcf"/>
    <property type="match status" value="1"/>
</dbReference>
<feature type="region of interest" description="Disordered" evidence="18">
    <location>
        <begin position="1"/>
        <end position="59"/>
    </location>
</feature>
<comment type="subcellular location">
    <subcellularLocation>
        <location evidence="1">Nucleus</location>
    </subcellularLocation>
</comment>
<feature type="domain" description="C2H2-type" evidence="19">
    <location>
        <begin position="993"/>
        <end position="1025"/>
    </location>
</feature>
<keyword evidence="20" id="KW-1185">Reference proteome</keyword>
<feature type="domain" description="C2H2-type" evidence="19">
    <location>
        <begin position="961"/>
        <end position="984"/>
    </location>
</feature>
<evidence type="ECO:0000256" key="11">
    <source>
        <dbReference type="ARBA" id="ARBA00023242"/>
    </source>
</evidence>
<evidence type="ECO:0000313" key="20">
    <source>
        <dbReference type="Proteomes" id="UP001318040"/>
    </source>
</evidence>
<accession>A0AAJ7XFY7</accession>
<evidence type="ECO:0000256" key="3">
    <source>
        <dbReference type="ARBA" id="ARBA00022723"/>
    </source>
</evidence>
<dbReference type="SUPFAM" id="SSF57667">
    <property type="entry name" value="beta-beta-alpha zinc fingers"/>
    <property type="match status" value="6"/>
</dbReference>
<keyword evidence="5 17" id="KW-0863">Zinc-finger</keyword>
<dbReference type="GO" id="GO:0010557">
    <property type="term" value="P:positive regulation of macromolecule biosynthetic process"/>
    <property type="evidence" value="ECO:0007669"/>
    <property type="project" value="UniProtKB-ARBA"/>
</dbReference>
<evidence type="ECO:0000256" key="8">
    <source>
        <dbReference type="ARBA" id="ARBA00023125"/>
    </source>
</evidence>
<dbReference type="GO" id="GO:0000981">
    <property type="term" value="F:DNA-binding transcription factor activity, RNA polymerase II-specific"/>
    <property type="evidence" value="ECO:0007669"/>
    <property type="project" value="TreeGrafter"/>
</dbReference>
<dbReference type="Pfam" id="PF00096">
    <property type="entry name" value="zf-C2H2"/>
    <property type="match status" value="2"/>
</dbReference>
<feature type="compositionally biased region" description="Acidic residues" evidence="18">
    <location>
        <begin position="1050"/>
        <end position="1081"/>
    </location>
</feature>
<feature type="domain" description="C2H2-type" evidence="19">
    <location>
        <begin position="875"/>
        <end position="903"/>
    </location>
</feature>
<evidence type="ECO:0000256" key="10">
    <source>
        <dbReference type="ARBA" id="ARBA00023163"/>
    </source>
</evidence>
<keyword evidence="2" id="KW-0678">Repressor</keyword>
<proteinExistence type="inferred from homology"/>
<name>A0AAJ7XFY7_PETMA</name>
<dbReference type="Gene3D" id="3.30.160.60">
    <property type="entry name" value="Classic Zinc Finger"/>
    <property type="match status" value="9"/>
</dbReference>
<organism evidence="20 21">
    <name type="scientific">Petromyzon marinus</name>
    <name type="common">Sea lamprey</name>
    <dbReference type="NCBI Taxonomy" id="7757"/>
    <lineage>
        <taxon>Eukaryota</taxon>
        <taxon>Metazoa</taxon>
        <taxon>Chordata</taxon>
        <taxon>Craniata</taxon>
        <taxon>Vertebrata</taxon>
        <taxon>Cyclostomata</taxon>
        <taxon>Hyperoartia</taxon>
        <taxon>Petromyzontiformes</taxon>
        <taxon>Petromyzontidae</taxon>
        <taxon>Petromyzon</taxon>
    </lineage>
</organism>
<feature type="domain" description="C2H2-type" evidence="19">
    <location>
        <begin position="732"/>
        <end position="759"/>
    </location>
</feature>
<dbReference type="GO" id="GO:0043565">
    <property type="term" value="F:sequence-specific DNA binding"/>
    <property type="evidence" value="ECO:0007669"/>
    <property type="project" value="TreeGrafter"/>
</dbReference>
<dbReference type="GO" id="GO:0008270">
    <property type="term" value="F:zinc ion binding"/>
    <property type="evidence" value="ECO:0007669"/>
    <property type="project" value="UniProtKB-KW"/>
</dbReference>
<dbReference type="RefSeq" id="XP_032833301.1">
    <property type="nucleotide sequence ID" value="XM_032977410.1"/>
</dbReference>
<dbReference type="FunFam" id="3.30.160.60:FF:000283">
    <property type="entry name" value="Putative transcriptional repressor ctcf"/>
    <property type="match status" value="1"/>
</dbReference>
<keyword evidence="3" id="KW-0479">Metal-binding</keyword>
<evidence type="ECO:0000256" key="4">
    <source>
        <dbReference type="ARBA" id="ARBA00022737"/>
    </source>
</evidence>
<feature type="domain" description="C2H2-type" evidence="19">
    <location>
        <begin position="789"/>
        <end position="816"/>
    </location>
</feature>
<feature type="compositionally biased region" description="Basic residues" evidence="18">
    <location>
        <begin position="1085"/>
        <end position="1102"/>
    </location>
</feature>
<dbReference type="PROSITE" id="PS50157">
    <property type="entry name" value="ZINC_FINGER_C2H2_2"/>
    <property type="match status" value="11"/>
</dbReference>
<dbReference type="FunFam" id="3.30.160.60:FF:000222">
    <property type="entry name" value="Putative transcriptional repressor ctcf"/>
    <property type="match status" value="1"/>
</dbReference>
<dbReference type="InterPro" id="IPR036236">
    <property type="entry name" value="Znf_C2H2_sf"/>
</dbReference>
<sequence length="1213" mass="131390">MASEEVVEATPSGEEELDGFTRLKEGGPLTQGTRLVDDDPTSSIPKKPEESEDGGLDQVPLVSEVALAVKDGTESAGGTVVSEPAHTNANATIMDSAEVISIEMSHMAPDMMVHVMIDGASDQIVNMAADVTAPVEATSVDSVADVTVADVTVEDVEMKDETLPDHAATDGAEVIDFMDTAAVMDVVEVTEGTEAKESDDAFANAGSLRVLSVETMDTATSGIGEVTNVSETNFATAVADDSIASSAAQPKGNDSVQVISAEGGFTAYVGTTADTDAATNEQGFAERDTGDETNPAEVGAVVESVDVNELKAETADTTDVIAVIVGTEMTNLADGSNTSNADTEVAATTSSGNDLIESLEAGGVAGGATVVSVSGPEDVAVVTTISVASPLDVSTSAASVTDVTSAALRALQAVASQHVGGGASASISEDTHIITLHPVSLEETGEGGGTSIGEITLVQVQAGGDAPQASGIVTQVVPMENQGLLTEMVPVDQQGLVTEVVPVERGMLTEVVRIGEDGTVTVTDGEALTADGLMAEVVPTGVCRTGEEGINEGIIAQIVPVQEGVESGGEGGISHTLPLPEGVQVVKVGPNGELEVERAPMGSQDGSVDGDGIGLLITAPDPEERSKEKDPDYQLPVKKPVRKGRKNKLRYKQEAADADISVYDFEEQEEGRLVSSQDVGVEKAIAPKPPKPTRIKKKGAKKTFQCELCSYTCPRRSNLDRHMKSHTDERPHCCHLCDRAFRTVTLLRNHVNTHTGTKPHKCMECDMAFVTSGELVRHRRYRHTHEKPFKCSMCDYASVEVSKLKRHIRSHTGERPFQCGLCSYASRDTYKLKRHMRTHSGEKPYECHVCHARFTQSGTMKMHVLQKHTDNVPKYHCPHCDAVIARKSDLGVHLRKQHAVLERELRCRYCRAIFHERYALMQHQRTHRNEKRFKCDQCEYACKQERHMIMHKRVHTGEKPFECTLCDKTFRQKQLLDFHFKRYHDPSFVPTTYECSKCHRNFTRRSTMMKHFDMCDGELESGEQNGKARRGRRRGRKRKMQSRKHGSSSESDEMPTDEDEEEEELNEESVEVADEEVEEPEPPPMKRRRGRPPKAKPGRPAKKVAGSAEIKTEPKTEPTDLDSTIDSVACGIIEIIPVTVGGPDGPDDDEEEEEEEEEAAEGEEGGEEEEQEEEEEEEGGEKEHVVVLAVETAADEGPKNDITPEMILSMMDQ</sequence>
<evidence type="ECO:0000256" key="16">
    <source>
        <dbReference type="ARBA" id="ARBA00080637"/>
    </source>
</evidence>
<reference evidence="21 22" key="1">
    <citation type="submission" date="2025-04" db="UniProtKB">
        <authorList>
            <consortium name="RefSeq"/>
        </authorList>
    </citation>
    <scope>IDENTIFICATION</scope>
    <source>
        <tissue evidence="21 22">Sperm</tissue>
    </source>
</reference>
<feature type="domain" description="C2H2-type" evidence="19">
    <location>
        <begin position="704"/>
        <end position="731"/>
    </location>
</feature>
<evidence type="ECO:0000256" key="7">
    <source>
        <dbReference type="ARBA" id="ARBA00023015"/>
    </source>
</evidence>
<evidence type="ECO:0000256" key="14">
    <source>
        <dbReference type="ARBA" id="ARBA00077042"/>
    </source>
</evidence>
<feature type="domain" description="C2H2-type" evidence="19">
    <location>
        <begin position="933"/>
        <end position="960"/>
    </location>
</feature>
<evidence type="ECO:0000256" key="1">
    <source>
        <dbReference type="ARBA" id="ARBA00004123"/>
    </source>
</evidence>
<dbReference type="PANTHER" id="PTHR24408:SF34">
    <property type="entry name" value="ZINC FINGER PROTEIN 672-RELATED"/>
    <property type="match status" value="1"/>
</dbReference>
<evidence type="ECO:0000256" key="18">
    <source>
        <dbReference type="SAM" id="MobiDB-lite"/>
    </source>
</evidence>
<dbReference type="RefSeq" id="XP_032833300.1">
    <property type="nucleotide sequence ID" value="XM_032977409.1"/>
</dbReference>
<dbReference type="Proteomes" id="UP001318040">
    <property type="component" value="Chromosome 63"/>
</dbReference>
<evidence type="ECO:0000259" key="19">
    <source>
        <dbReference type="PROSITE" id="PS50157"/>
    </source>
</evidence>
<feature type="region of interest" description="Disordered" evidence="18">
    <location>
        <begin position="1136"/>
        <end position="1213"/>
    </location>
</feature>
<protein>
    <recommendedName>
        <fullName evidence="13">Transcriptional repressor CTCF</fullName>
    </recommendedName>
    <alternativeName>
        <fullName evidence="14">11-zinc finger protein</fullName>
    </alternativeName>
    <alternativeName>
        <fullName evidence="15">CCCTC-binding factor</fullName>
    </alternativeName>
    <alternativeName>
        <fullName evidence="16">CTCFL paralog</fullName>
    </alternativeName>
</protein>
<keyword evidence="6" id="KW-0862">Zinc</keyword>
<dbReference type="FunFam" id="3.30.160.60:FF:000123">
    <property type="entry name" value="transcriptional repressor CTCF isoform X1"/>
    <property type="match status" value="1"/>
</dbReference>
<dbReference type="GeneID" id="116956017"/>
<feature type="region of interest" description="Disordered" evidence="18">
    <location>
        <begin position="1017"/>
        <end position="1124"/>
    </location>
</feature>
<feature type="domain" description="C2H2-type" evidence="19">
    <location>
        <begin position="845"/>
        <end position="873"/>
    </location>
</feature>
<evidence type="ECO:0000256" key="9">
    <source>
        <dbReference type="ARBA" id="ARBA00023159"/>
    </source>
</evidence>
<evidence type="ECO:0000256" key="5">
    <source>
        <dbReference type="ARBA" id="ARBA00022771"/>
    </source>
</evidence>
<evidence type="ECO:0000313" key="21">
    <source>
        <dbReference type="RefSeq" id="XP_032833299.1"/>
    </source>
</evidence>
<dbReference type="RefSeq" id="XP_032833299.1">
    <property type="nucleotide sequence ID" value="XM_032977408.1"/>
</dbReference>